<name>A0AA96LQG9_9BACL</name>
<dbReference type="InterPro" id="IPR011459">
    <property type="entry name" value="DUF1565"/>
</dbReference>
<evidence type="ECO:0000313" key="4">
    <source>
        <dbReference type="Proteomes" id="UP001304650"/>
    </source>
</evidence>
<evidence type="ECO:0000313" key="3">
    <source>
        <dbReference type="EMBL" id="WNR45284.1"/>
    </source>
</evidence>
<dbReference type="InterPro" id="IPR006584">
    <property type="entry name" value="Cellulose-bd_IV"/>
</dbReference>
<dbReference type="SMART" id="SM00710">
    <property type="entry name" value="PbH1"/>
    <property type="match status" value="7"/>
</dbReference>
<dbReference type="InterPro" id="IPR011050">
    <property type="entry name" value="Pectin_lyase_fold/virulence"/>
</dbReference>
<dbReference type="Gene3D" id="2.160.20.10">
    <property type="entry name" value="Single-stranded right-handed beta-helix, Pectin lyase-like"/>
    <property type="match status" value="1"/>
</dbReference>
<dbReference type="Pfam" id="PF07602">
    <property type="entry name" value="DUF1565"/>
    <property type="match status" value="1"/>
</dbReference>
<dbReference type="SUPFAM" id="SSF49785">
    <property type="entry name" value="Galactose-binding domain-like"/>
    <property type="match status" value="2"/>
</dbReference>
<dbReference type="SUPFAM" id="SSF51126">
    <property type="entry name" value="Pectin lyase-like"/>
    <property type="match status" value="1"/>
</dbReference>
<keyword evidence="4" id="KW-1185">Reference proteome</keyword>
<dbReference type="GO" id="GO:0030246">
    <property type="term" value="F:carbohydrate binding"/>
    <property type="evidence" value="ECO:0007669"/>
    <property type="project" value="InterPro"/>
</dbReference>
<dbReference type="CDD" id="cd04084">
    <property type="entry name" value="CBM6_xylanase-like"/>
    <property type="match status" value="2"/>
</dbReference>
<dbReference type="InterPro" id="IPR012334">
    <property type="entry name" value="Pectin_lyas_fold"/>
</dbReference>
<dbReference type="KEGG" id="proo:MJB10_03870"/>
<evidence type="ECO:0000256" key="1">
    <source>
        <dbReference type="ARBA" id="ARBA00022729"/>
    </source>
</evidence>
<proteinExistence type="predicted"/>
<dbReference type="InterPro" id="IPR006626">
    <property type="entry name" value="PbH1"/>
</dbReference>
<dbReference type="InterPro" id="IPR008979">
    <property type="entry name" value="Galactose-bd-like_sf"/>
</dbReference>
<keyword evidence="1" id="KW-0732">Signal</keyword>
<feature type="domain" description="CBM6" evidence="2">
    <location>
        <begin position="174"/>
        <end position="304"/>
    </location>
</feature>
<dbReference type="Proteomes" id="UP001304650">
    <property type="component" value="Chromosome"/>
</dbReference>
<dbReference type="PROSITE" id="PS51175">
    <property type="entry name" value="CBM6"/>
    <property type="match status" value="1"/>
</dbReference>
<reference evidence="3" key="1">
    <citation type="submission" date="2022-02" db="EMBL/GenBank/DDBJ databases">
        <title>Paenibacillus sp. MBLB1832 Whole Genome Shotgun Sequencing.</title>
        <authorList>
            <person name="Hwang C.Y."/>
            <person name="Cho E.-S."/>
            <person name="Seo M.-J."/>
        </authorList>
    </citation>
    <scope>NUCLEOTIDE SEQUENCE</scope>
    <source>
        <strain evidence="3">MBLB1832</strain>
    </source>
</reference>
<dbReference type="InterPro" id="IPR005084">
    <property type="entry name" value="CBM6"/>
</dbReference>
<dbReference type="Pfam" id="PF12733">
    <property type="entry name" value="Cadherin-like"/>
    <property type="match status" value="1"/>
</dbReference>
<dbReference type="EMBL" id="CP130319">
    <property type="protein sequence ID" value="WNR45284.1"/>
    <property type="molecule type" value="Genomic_DNA"/>
</dbReference>
<sequence length="891" mass="97503">MEPRMESLWSKCVVVGLLACMLLSMLVLPAKASVNVLRVEGESYSAGYNISKTSTYVGWFDAYDWVRYDNLDMTGYTELKLNANFMNANTKIDVILDAADTGTSTTLTGGMVIGTMNGTTPDVNGTTFTSRTIKLNQQVSGFHKVYLRFLVTTGGSASGLGSIDWLEFSKLAPTLIQAESYSAGSGVTRQPTYVGYIDAYDWVRYDIVNLTGYTDITFNASITKGTTKIDVLMDATDSGGVISGGTKIGSLEGAVVDKDSNTYSLRTISLNQQILGVHKLYFRFLVTTGGSASGLGNLDWFELSRTPPSNADLKQLTVSAGMLQPAFSSSVTAYTLTVTGGSTSQVQVTPQTSDATAYFTFNNTSYKSGSSIALDTSQVGQMRFTVVSEEGREKVYTIAVQRRNDLMYYVADSSIASDTTGTGSSTAPWRTLANACANAPEGSIIQVLEGNYDETSPCLLKSGTSIQGQGTTKTKIFSKITHDMQGSGWNYDENKFLIQVRNGSNATISDLSINGRISDSSRSHAGIFLHDSSRMLIHDVEITDFDFTAIWIANVTNVHIYNAELNKYKLPTDNTWNRSGNIMLGDATDTTIHDLKVYEDRGGDGMATMRYGWKMNPYQQFPPGTDYYLKLVRVLFYNLNIDVRQQGLWGNGQPGIAIELWSADPTDTEISHSTINDNLSIAGSNKSGQAHSVRIHHNDLTQSPRNGSIYSYAIEAINPNIEIDHNYIKYGYYPIADFSPDKRSGHFIHDNIFDRLEGIDVLHYRGGVSDTKFINNIVVLDDNVRDYEKGNYPFMILGGGTADNITISSNILYEAGTYNNGLFVKPQNASAPPTLGANFKVSSNLFFNWSTYGTTPSTSNPLLDLKRFRLSSGTPVYGLGFHDIQGVPIPK</sequence>
<dbReference type="RefSeq" id="WP_314801901.1">
    <property type="nucleotide sequence ID" value="NZ_CP130319.1"/>
</dbReference>
<evidence type="ECO:0000259" key="2">
    <source>
        <dbReference type="PROSITE" id="PS51175"/>
    </source>
</evidence>
<dbReference type="Pfam" id="PF03422">
    <property type="entry name" value="CBM_6"/>
    <property type="match status" value="2"/>
</dbReference>
<dbReference type="InterPro" id="IPR025883">
    <property type="entry name" value="Cadherin-like_domain"/>
</dbReference>
<dbReference type="AlphaFoldDB" id="A0AA96LQG9"/>
<dbReference type="Gene3D" id="2.60.120.260">
    <property type="entry name" value="Galactose-binding domain-like"/>
    <property type="match status" value="2"/>
</dbReference>
<protein>
    <submittedName>
        <fullName evidence="3">Carbohydrate-binding protein</fullName>
    </submittedName>
</protein>
<accession>A0AA96LQG9</accession>
<organism evidence="3 4">
    <name type="scientific">Paenibacillus roseopurpureus</name>
    <dbReference type="NCBI Taxonomy" id="2918901"/>
    <lineage>
        <taxon>Bacteria</taxon>
        <taxon>Bacillati</taxon>
        <taxon>Bacillota</taxon>
        <taxon>Bacilli</taxon>
        <taxon>Bacillales</taxon>
        <taxon>Paenibacillaceae</taxon>
        <taxon>Paenibacillus</taxon>
    </lineage>
</organism>
<gene>
    <name evidence="3" type="ORF">MJB10_03870</name>
</gene>
<dbReference type="SMART" id="SM00606">
    <property type="entry name" value="CBD_IV"/>
    <property type="match status" value="2"/>
</dbReference>